<organism evidence="2 3">
    <name type="scientific">Porites evermanni</name>
    <dbReference type="NCBI Taxonomy" id="104178"/>
    <lineage>
        <taxon>Eukaryota</taxon>
        <taxon>Metazoa</taxon>
        <taxon>Cnidaria</taxon>
        <taxon>Anthozoa</taxon>
        <taxon>Hexacorallia</taxon>
        <taxon>Scleractinia</taxon>
        <taxon>Fungiina</taxon>
        <taxon>Poritidae</taxon>
        <taxon>Porites</taxon>
    </lineage>
</organism>
<feature type="domain" description="F5/8 type C" evidence="1">
    <location>
        <begin position="1"/>
        <end position="145"/>
    </location>
</feature>
<dbReference type="SMART" id="SM00231">
    <property type="entry name" value="FA58C"/>
    <property type="match status" value="1"/>
</dbReference>
<protein>
    <recommendedName>
        <fullName evidence="1">F5/8 type C domain-containing protein</fullName>
    </recommendedName>
</protein>
<dbReference type="PANTHER" id="PTHR24543">
    <property type="entry name" value="MULTICOPPER OXIDASE-RELATED"/>
    <property type="match status" value="1"/>
</dbReference>
<dbReference type="EMBL" id="CALNXI010002660">
    <property type="protein sequence ID" value="CAH3189786.1"/>
    <property type="molecule type" value="Genomic_DNA"/>
</dbReference>
<dbReference type="InterPro" id="IPR008979">
    <property type="entry name" value="Galactose-bd-like_sf"/>
</dbReference>
<gene>
    <name evidence="2" type="ORF">PEVE_00019755</name>
</gene>
<dbReference type="Pfam" id="PF00754">
    <property type="entry name" value="F5_F8_type_C"/>
    <property type="match status" value="1"/>
</dbReference>
<dbReference type="Proteomes" id="UP001159427">
    <property type="component" value="Unassembled WGS sequence"/>
</dbReference>
<dbReference type="PANTHER" id="PTHR24543:SF291">
    <property type="entry name" value="SMOKE ALARM, ISOFORM D"/>
    <property type="match status" value="1"/>
</dbReference>
<evidence type="ECO:0000259" key="1">
    <source>
        <dbReference type="PROSITE" id="PS50022"/>
    </source>
</evidence>
<sequence length="152" mass="17326">MESGLLPNSSITASSVYGTHNRHGAWLARLNNVPNGKFWGSWSANLKEAGQWLQIDLGEERLLTNFATQGRPSRPQWVTSYKISFSSDSVKWEEYKENGVVKVFTGNSDQNTTVSHAANFRARYVRFVVLTWRWHVSMRVELYGMRIGCDVP</sequence>
<dbReference type="CDD" id="cd00057">
    <property type="entry name" value="FA58C"/>
    <property type="match status" value="1"/>
</dbReference>
<dbReference type="SUPFAM" id="SSF49785">
    <property type="entry name" value="Galactose-binding domain-like"/>
    <property type="match status" value="1"/>
</dbReference>
<name>A0ABN8SFZ5_9CNID</name>
<keyword evidence="3" id="KW-1185">Reference proteome</keyword>
<accession>A0ABN8SFZ5</accession>
<evidence type="ECO:0000313" key="3">
    <source>
        <dbReference type="Proteomes" id="UP001159427"/>
    </source>
</evidence>
<reference evidence="2 3" key="1">
    <citation type="submission" date="2022-05" db="EMBL/GenBank/DDBJ databases">
        <authorList>
            <consortium name="Genoscope - CEA"/>
            <person name="William W."/>
        </authorList>
    </citation>
    <scope>NUCLEOTIDE SEQUENCE [LARGE SCALE GENOMIC DNA]</scope>
</reference>
<dbReference type="InterPro" id="IPR000421">
    <property type="entry name" value="FA58C"/>
</dbReference>
<comment type="caution">
    <text evidence="2">The sequence shown here is derived from an EMBL/GenBank/DDBJ whole genome shotgun (WGS) entry which is preliminary data.</text>
</comment>
<evidence type="ECO:0000313" key="2">
    <source>
        <dbReference type="EMBL" id="CAH3189786.1"/>
    </source>
</evidence>
<dbReference type="Gene3D" id="2.60.120.260">
    <property type="entry name" value="Galactose-binding domain-like"/>
    <property type="match status" value="1"/>
</dbReference>
<dbReference type="PROSITE" id="PS50022">
    <property type="entry name" value="FA58C_3"/>
    <property type="match status" value="1"/>
</dbReference>
<proteinExistence type="predicted"/>